<organism evidence="3 4">
    <name type="scientific">Ureibacillus xyleni</name>
    <dbReference type="NCBI Taxonomy" id="614648"/>
    <lineage>
        <taxon>Bacteria</taxon>
        <taxon>Bacillati</taxon>
        <taxon>Bacillota</taxon>
        <taxon>Bacilli</taxon>
        <taxon>Bacillales</taxon>
        <taxon>Caryophanaceae</taxon>
        <taxon>Ureibacillus</taxon>
    </lineage>
</organism>
<dbReference type="RefSeq" id="WP_097072888.1">
    <property type="nucleotide sequence ID" value="NZ_OBMQ01000003.1"/>
</dbReference>
<dbReference type="InterPro" id="IPR048375">
    <property type="entry name" value="YtxK-like_N"/>
</dbReference>
<proteinExistence type="predicted"/>
<dbReference type="PANTHER" id="PTHR41313">
    <property type="entry name" value="ADENINE-SPECIFIC METHYLTRANSFERASE"/>
    <property type="match status" value="1"/>
</dbReference>
<dbReference type="EMBL" id="OBMQ01000003">
    <property type="protein sequence ID" value="SOC03262.1"/>
    <property type="molecule type" value="Genomic_DNA"/>
</dbReference>
<dbReference type="CDD" id="cd02440">
    <property type="entry name" value="AdoMet_MTases"/>
    <property type="match status" value="1"/>
</dbReference>
<dbReference type="GO" id="GO:0032259">
    <property type="term" value="P:methylation"/>
    <property type="evidence" value="ECO:0007669"/>
    <property type="project" value="UniProtKB-KW"/>
</dbReference>
<gene>
    <name evidence="3" type="ORF">SAMN05880501_103209</name>
</gene>
<feature type="domain" description="YtxK-like N-terminal helical" evidence="2">
    <location>
        <begin position="36"/>
        <end position="66"/>
    </location>
</feature>
<accession>A0A285S730</accession>
<dbReference type="GO" id="GO:0003677">
    <property type="term" value="F:DNA binding"/>
    <property type="evidence" value="ECO:0007669"/>
    <property type="project" value="InterPro"/>
</dbReference>
<sequence>MEKFEQIFSYINEKAEEHEKTENISFLDGVLQALEDILDEKDSWMGNNATKEEIRKAIQIAILKGMRKTSQPNHQMTPDTLGLLVGYFVEQFFEEQLKTKQISLLDPAVGTGNLMLTVMNLLNGKVSATGIEVDELLIRLAADTAELIEQPVMLYHQDALQKMLVDPVDAVVCDLPVGYYPNEEVALDYELCAHEGLSYAHHLFIEQSVNHTKEGGYLFFLIPANLFESEQAKELHKYLKKHTWIQAVIQLPDNLFASKAHEKSILILQKKSDEQRAPREVLLAKVPNMSNKQALSMFFEKVQVWKKNK</sequence>
<keyword evidence="4" id="KW-1185">Reference proteome</keyword>
<dbReference type="AlphaFoldDB" id="A0A285S730"/>
<dbReference type="PRINTS" id="PR00507">
    <property type="entry name" value="N12N6MTFRASE"/>
</dbReference>
<dbReference type="Gene3D" id="3.40.50.150">
    <property type="entry name" value="Vaccinia Virus protein VP39"/>
    <property type="match status" value="1"/>
</dbReference>
<feature type="domain" description="DNA methylase adenine-specific" evidence="1">
    <location>
        <begin position="94"/>
        <end position="291"/>
    </location>
</feature>
<evidence type="ECO:0000313" key="3">
    <source>
        <dbReference type="EMBL" id="SOC03262.1"/>
    </source>
</evidence>
<dbReference type="OrthoDB" id="9788159at2"/>
<dbReference type="InterPro" id="IPR016843">
    <property type="entry name" value="S-AdoMet-dep_Ade-MeTrfase_prd"/>
</dbReference>
<dbReference type="PIRSF" id="PIRSF026567">
    <property type="entry name" value="Adenine_mtase_bact_prd"/>
    <property type="match status" value="1"/>
</dbReference>
<evidence type="ECO:0000259" key="1">
    <source>
        <dbReference type="Pfam" id="PF02384"/>
    </source>
</evidence>
<dbReference type="Pfam" id="PF02384">
    <property type="entry name" value="N6_Mtase"/>
    <property type="match status" value="1"/>
</dbReference>
<dbReference type="Proteomes" id="UP000219636">
    <property type="component" value="Unassembled WGS sequence"/>
</dbReference>
<dbReference type="InterPro" id="IPR052933">
    <property type="entry name" value="DNA_Protect_Modify"/>
</dbReference>
<dbReference type="SUPFAM" id="SSF53335">
    <property type="entry name" value="S-adenosyl-L-methionine-dependent methyltransferases"/>
    <property type="match status" value="1"/>
</dbReference>
<reference evidence="4" key="1">
    <citation type="submission" date="2017-08" db="EMBL/GenBank/DDBJ databases">
        <authorList>
            <person name="Varghese N."/>
            <person name="Submissions S."/>
        </authorList>
    </citation>
    <scope>NUCLEOTIDE SEQUENCE [LARGE SCALE GENOMIC DNA]</scope>
    <source>
        <strain evidence="4">JC22</strain>
    </source>
</reference>
<name>A0A285S730_9BACL</name>
<protein>
    <submittedName>
        <fullName evidence="3">Site-specific DNA-methyltransferase (Adenine-specific)</fullName>
    </submittedName>
</protein>
<evidence type="ECO:0000259" key="2">
    <source>
        <dbReference type="Pfam" id="PF21106"/>
    </source>
</evidence>
<dbReference type="Pfam" id="PF21106">
    <property type="entry name" value="YtxK_like"/>
    <property type="match status" value="1"/>
</dbReference>
<keyword evidence="3" id="KW-0489">Methyltransferase</keyword>
<keyword evidence="3" id="KW-0808">Transferase</keyword>
<dbReference type="InterPro" id="IPR003356">
    <property type="entry name" value="DNA_methylase_A-5"/>
</dbReference>
<dbReference type="PANTHER" id="PTHR41313:SF1">
    <property type="entry name" value="DNA METHYLASE ADENINE-SPECIFIC DOMAIN-CONTAINING PROTEIN"/>
    <property type="match status" value="1"/>
</dbReference>
<evidence type="ECO:0000313" key="4">
    <source>
        <dbReference type="Proteomes" id="UP000219636"/>
    </source>
</evidence>
<dbReference type="GO" id="GO:0008170">
    <property type="term" value="F:N-methyltransferase activity"/>
    <property type="evidence" value="ECO:0007669"/>
    <property type="project" value="InterPro"/>
</dbReference>
<dbReference type="InterPro" id="IPR029063">
    <property type="entry name" value="SAM-dependent_MTases_sf"/>
</dbReference>